<organism evidence="1 2">
    <name type="scientific">Fusarium decemcellulare</name>
    <dbReference type="NCBI Taxonomy" id="57161"/>
    <lineage>
        <taxon>Eukaryota</taxon>
        <taxon>Fungi</taxon>
        <taxon>Dikarya</taxon>
        <taxon>Ascomycota</taxon>
        <taxon>Pezizomycotina</taxon>
        <taxon>Sordariomycetes</taxon>
        <taxon>Hypocreomycetidae</taxon>
        <taxon>Hypocreales</taxon>
        <taxon>Nectriaceae</taxon>
        <taxon>Fusarium</taxon>
        <taxon>Fusarium decemcellulare species complex</taxon>
    </lineage>
</organism>
<name>A0ACC1SWM2_9HYPO</name>
<dbReference type="Proteomes" id="UP001148629">
    <property type="component" value="Unassembled WGS sequence"/>
</dbReference>
<dbReference type="EMBL" id="JANRMS010000065">
    <property type="protein sequence ID" value="KAJ3547861.1"/>
    <property type="molecule type" value="Genomic_DNA"/>
</dbReference>
<gene>
    <name evidence="1" type="ORF">NM208_g1302</name>
</gene>
<reference evidence="1" key="1">
    <citation type="submission" date="2022-08" db="EMBL/GenBank/DDBJ databases">
        <title>Genome Sequence of Fusarium decemcellulare.</title>
        <authorList>
            <person name="Buettner E."/>
        </authorList>
    </citation>
    <scope>NUCLEOTIDE SEQUENCE</scope>
    <source>
        <strain evidence="1">Babe19</strain>
    </source>
</reference>
<accession>A0ACC1SWM2</accession>
<evidence type="ECO:0000313" key="1">
    <source>
        <dbReference type="EMBL" id="KAJ3547861.1"/>
    </source>
</evidence>
<proteinExistence type="predicted"/>
<comment type="caution">
    <text evidence="1">The sequence shown here is derived from an EMBL/GenBank/DDBJ whole genome shotgun (WGS) entry which is preliminary data.</text>
</comment>
<keyword evidence="2" id="KW-1185">Reference proteome</keyword>
<sequence>MLGIQDAVVVYGAAAFLFLLIVNTFLKFVKSPIRYVPGPWYTHFTHYVLKFKTLAGQRMHYVHSLHAKYGPVVRISPRQVAVADVDGFTKVHRIGSGFIKTQWYEDFIGGVDKTGGIGVGLFAMRDPKEHARRRKLFARAFSTVSLRQNCEGVVREKVDQAVSRIREEALRGSSDILKWWMLMTSDVIGQLSFGEPFGLLEAGKKNHYIEVLEATALGTTIQYELPWLYQICRYIPHPAVQLIINASGLVNSYGSKAAANLYRNSDNKANLFATMLAESEASEKSQLTAESIRCEASNFIVAGADTTSNTLTYIIWSILKHPDLHARLQTELDSVGDVFDDARLEKLPLLNAVIEETLRLYGAVPSNLSRVVPQEGASFGDYFIPGGFEVETQAYTLHRNPDVFPDPLRFDEKRWLNPETLTPQQKTSFCPFGAGTRTCIGVHLARMELRLGTAALLKACPGLKLSSEMKDSMMDMYNFFLAGPVGKRCEVTMK</sequence>
<protein>
    <submittedName>
        <fullName evidence="1">Uncharacterized protein</fullName>
    </submittedName>
</protein>
<evidence type="ECO:0000313" key="2">
    <source>
        <dbReference type="Proteomes" id="UP001148629"/>
    </source>
</evidence>